<name>A0AAU7CIF3_9BACT</name>
<dbReference type="InterPro" id="IPR009241">
    <property type="entry name" value="HigB-like"/>
</dbReference>
<proteinExistence type="predicted"/>
<dbReference type="RefSeq" id="WP_406697752.1">
    <property type="nucleotide sequence ID" value="NZ_CP155447.1"/>
</dbReference>
<protein>
    <submittedName>
        <fullName evidence="1">Type II toxin-antitoxin system RelE/ParE family toxin</fullName>
    </submittedName>
</protein>
<gene>
    <name evidence="1" type="ORF">V5E97_02695</name>
</gene>
<dbReference type="Pfam" id="PF05973">
    <property type="entry name" value="Gp49"/>
    <property type="match status" value="1"/>
</dbReference>
<evidence type="ECO:0000313" key="1">
    <source>
        <dbReference type="EMBL" id="XBH04946.1"/>
    </source>
</evidence>
<reference evidence="1" key="1">
    <citation type="submission" date="2024-05" db="EMBL/GenBank/DDBJ databases">
        <title>Planctomycetes of the genus Singulisphaera possess chitinolytic capabilities.</title>
        <authorList>
            <person name="Ivanova A."/>
        </authorList>
    </citation>
    <scope>NUCLEOTIDE SEQUENCE</scope>
    <source>
        <strain evidence="1">Ch08T</strain>
    </source>
</reference>
<sequence length="123" mass="14229">MPQTEVRIYQEEDGSVPLWLWLNSLDRKSQERCLAALVILGNHGHELRRPYVENLGDDIYELRVKSGRVNLRLLYAFHGQEAVVVTHGFAKERIIPPKEIALAKARVAKFITDPERHTFQPEE</sequence>
<accession>A0AAU7CIF3</accession>
<dbReference type="EMBL" id="CP155447">
    <property type="protein sequence ID" value="XBH04946.1"/>
    <property type="molecule type" value="Genomic_DNA"/>
</dbReference>
<organism evidence="1">
    <name type="scientific">Singulisphaera sp. Ch08</name>
    <dbReference type="NCBI Taxonomy" id="3120278"/>
    <lineage>
        <taxon>Bacteria</taxon>
        <taxon>Pseudomonadati</taxon>
        <taxon>Planctomycetota</taxon>
        <taxon>Planctomycetia</taxon>
        <taxon>Isosphaerales</taxon>
        <taxon>Isosphaeraceae</taxon>
        <taxon>Singulisphaera</taxon>
    </lineage>
</organism>
<dbReference type="AlphaFoldDB" id="A0AAU7CIF3"/>